<accession>A0AB74IMN1</accession>
<proteinExistence type="predicted"/>
<dbReference type="GO" id="GO:0005742">
    <property type="term" value="C:mitochondrial outer membrane translocase complex"/>
    <property type="evidence" value="ECO:0007669"/>
    <property type="project" value="InterPro"/>
</dbReference>
<protein>
    <submittedName>
        <fullName evidence="1">Uncharacterized protein</fullName>
    </submittedName>
</protein>
<organism evidence="1 2">
    <name type="scientific">Aureobasidium pullulans</name>
    <name type="common">Black yeast</name>
    <name type="synonym">Pullularia pullulans</name>
    <dbReference type="NCBI Taxonomy" id="5580"/>
    <lineage>
        <taxon>Eukaryota</taxon>
        <taxon>Fungi</taxon>
        <taxon>Dikarya</taxon>
        <taxon>Ascomycota</taxon>
        <taxon>Pezizomycotina</taxon>
        <taxon>Dothideomycetes</taxon>
        <taxon>Dothideomycetidae</taxon>
        <taxon>Dothideales</taxon>
        <taxon>Saccotheciaceae</taxon>
        <taxon>Aureobasidium</taxon>
    </lineage>
</organism>
<dbReference type="InterPro" id="IPR020266">
    <property type="entry name" value="Tom6"/>
</dbReference>
<dbReference type="AlphaFoldDB" id="A0AB74IMN1"/>
<dbReference type="Pfam" id="PF17112">
    <property type="entry name" value="Tom6"/>
    <property type="match status" value="1"/>
</dbReference>
<comment type="caution">
    <text evidence="1">The sequence shown here is derived from an EMBL/GenBank/DDBJ whole genome shotgun (WGS) entry which is preliminary data.</text>
</comment>
<evidence type="ECO:0000313" key="2">
    <source>
        <dbReference type="Proteomes" id="UP000309076"/>
    </source>
</evidence>
<gene>
    <name evidence="1" type="ORF">D6D21_08744</name>
</gene>
<reference evidence="1 2" key="1">
    <citation type="submission" date="2018-10" db="EMBL/GenBank/DDBJ databases">
        <title>Fifty Aureobasidium pullulans genomes reveal a recombining polyextremotolerant generalist.</title>
        <authorList>
            <person name="Gostincar C."/>
            <person name="Turk M."/>
            <person name="Zajc J."/>
            <person name="Gunde-Cimerman N."/>
        </authorList>
    </citation>
    <scope>NUCLEOTIDE SEQUENCE [LARGE SCALE GENOMIC DNA]</scope>
    <source>
        <strain evidence="1 2">EXF-10796</strain>
    </source>
</reference>
<dbReference type="EMBL" id="QZAM01000246">
    <property type="protein sequence ID" value="THW36373.1"/>
    <property type="molecule type" value="Genomic_DNA"/>
</dbReference>
<dbReference type="GO" id="GO:0030150">
    <property type="term" value="P:protein import into mitochondrial matrix"/>
    <property type="evidence" value="ECO:0007669"/>
    <property type="project" value="InterPro"/>
</dbReference>
<evidence type="ECO:0000313" key="1">
    <source>
        <dbReference type="EMBL" id="THW36373.1"/>
    </source>
</evidence>
<sequence>MAPKRAQSQGAISQMYTSLASPDNRSVVTAVAFFAAGVAFLHSSWSEILLPPDETNMLDMTGSRLLDSAIVQIPTQLLHLSTTPCDVTTISVEALTLIMKHRPPGHSICASSAG</sequence>
<name>A0AB74IMN1_AURPU</name>
<dbReference type="Proteomes" id="UP000309076">
    <property type="component" value="Unassembled WGS sequence"/>
</dbReference>